<dbReference type="AlphaFoldDB" id="A0A1F6TEH0"/>
<feature type="region of interest" description="Disordered" evidence="1">
    <location>
        <begin position="131"/>
        <end position="164"/>
    </location>
</feature>
<feature type="compositionally biased region" description="Basic and acidic residues" evidence="1">
    <location>
        <begin position="150"/>
        <end position="164"/>
    </location>
</feature>
<evidence type="ECO:0000313" key="4">
    <source>
        <dbReference type="Proteomes" id="UP000179344"/>
    </source>
</evidence>
<feature type="signal peptide" evidence="2">
    <location>
        <begin position="1"/>
        <end position="25"/>
    </location>
</feature>
<dbReference type="EMBL" id="MFST01000111">
    <property type="protein sequence ID" value="OGI43537.1"/>
    <property type="molecule type" value="Genomic_DNA"/>
</dbReference>
<evidence type="ECO:0000256" key="1">
    <source>
        <dbReference type="SAM" id="MobiDB-lite"/>
    </source>
</evidence>
<gene>
    <name evidence="3" type="ORF">A2V92_03635</name>
</gene>
<feature type="chain" id="PRO_5009225468" evidence="2">
    <location>
        <begin position="26"/>
        <end position="164"/>
    </location>
</feature>
<accession>A0A1F6TEH0</accession>
<evidence type="ECO:0000256" key="2">
    <source>
        <dbReference type="SAM" id="SignalP"/>
    </source>
</evidence>
<dbReference type="Proteomes" id="UP000179344">
    <property type="component" value="Unassembled WGS sequence"/>
</dbReference>
<dbReference type="Gene3D" id="3.90.10.10">
    <property type="entry name" value="Cytochrome C3"/>
    <property type="match status" value="1"/>
</dbReference>
<name>A0A1F6TEH0_9PROT</name>
<evidence type="ECO:0000313" key="3">
    <source>
        <dbReference type="EMBL" id="OGI43537.1"/>
    </source>
</evidence>
<keyword evidence="2" id="KW-0732">Signal</keyword>
<protein>
    <submittedName>
        <fullName evidence="3">Uncharacterized protein</fullName>
    </submittedName>
</protein>
<reference evidence="3 4" key="1">
    <citation type="journal article" date="2016" name="Nat. Commun.">
        <title>Thousands of microbial genomes shed light on interconnected biogeochemical processes in an aquifer system.</title>
        <authorList>
            <person name="Anantharaman K."/>
            <person name="Brown C.T."/>
            <person name="Hug L.A."/>
            <person name="Sharon I."/>
            <person name="Castelle C.J."/>
            <person name="Probst A.J."/>
            <person name="Thomas B.C."/>
            <person name="Singh A."/>
            <person name="Wilkins M.J."/>
            <person name="Karaoz U."/>
            <person name="Brodie E.L."/>
            <person name="Williams K.H."/>
            <person name="Hubbard S.S."/>
            <person name="Banfield J.F."/>
        </authorList>
    </citation>
    <scope>NUCLEOTIDE SEQUENCE [LARGE SCALE GENOMIC DNA]</scope>
</reference>
<dbReference type="SUPFAM" id="SSF48695">
    <property type="entry name" value="Multiheme cytochromes"/>
    <property type="match status" value="1"/>
</dbReference>
<sequence>MKTYRLIGLVLVPALALGGALLAYADEGQVAKKPARVPLPTMQTYKGDQCVEPTEEMRRNHMNYILHQRDETVHKGIRTVKHSLKNCIDCHADPKTGSVLGKDGFCESCHSYAAVRIDCFGCHSDKAAPEAMRAASPRSEGTQRRALPRRAIERATRTARSEAP</sequence>
<organism evidence="3 4">
    <name type="scientific">Candidatus Muproteobacteria bacterium RBG_16_65_31</name>
    <dbReference type="NCBI Taxonomy" id="1817759"/>
    <lineage>
        <taxon>Bacteria</taxon>
        <taxon>Pseudomonadati</taxon>
        <taxon>Pseudomonadota</taxon>
        <taxon>Candidatus Muproteobacteria</taxon>
    </lineage>
</organism>
<proteinExistence type="predicted"/>
<dbReference type="InterPro" id="IPR036280">
    <property type="entry name" value="Multihaem_cyt_sf"/>
</dbReference>
<comment type="caution">
    <text evidence="3">The sequence shown here is derived from an EMBL/GenBank/DDBJ whole genome shotgun (WGS) entry which is preliminary data.</text>
</comment>